<proteinExistence type="predicted"/>
<feature type="region of interest" description="Disordered" evidence="1">
    <location>
        <begin position="1"/>
        <end position="27"/>
    </location>
</feature>
<feature type="compositionally biased region" description="Polar residues" evidence="1">
    <location>
        <begin position="1"/>
        <end position="19"/>
    </location>
</feature>
<evidence type="ECO:0000256" key="1">
    <source>
        <dbReference type="SAM" id="MobiDB-lite"/>
    </source>
</evidence>
<keyword evidence="3" id="KW-1185">Reference proteome</keyword>
<sequence>MESKINSFFRPSSTSQAQALNPPLSLSDTLSDDEDFIREPEIPIIYTRRAPNTNRANDDIFKENDPNKLNFGQQLVFHKFQANIILDNSFIWI</sequence>
<organism evidence="2 3">
    <name type="scientific">Lactuca saligna</name>
    <name type="common">Willowleaf lettuce</name>
    <dbReference type="NCBI Taxonomy" id="75948"/>
    <lineage>
        <taxon>Eukaryota</taxon>
        <taxon>Viridiplantae</taxon>
        <taxon>Streptophyta</taxon>
        <taxon>Embryophyta</taxon>
        <taxon>Tracheophyta</taxon>
        <taxon>Spermatophyta</taxon>
        <taxon>Magnoliopsida</taxon>
        <taxon>eudicotyledons</taxon>
        <taxon>Gunneridae</taxon>
        <taxon>Pentapetalae</taxon>
        <taxon>asterids</taxon>
        <taxon>campanulids</taxon>
        <taxon>Asterales</taxon>
        <taxon>Asteraceae</taxon>
        <taxon>Cichorioideae</taxon>
        <taxon>Cichorieae</taxon>
        <taxon>Lactucinae</taxon>
        <taxon>Lactuca</taxon>
    </lineage>
</organism>
<dbReference type="EMBL" id="OX465077">
    <property type="protein sequence ID" value="CAI9268237.1"/>
    <property type="molecule type" value="Genomic_DNA"/>
</dbReference>
<protein>
    <submittedName>
        <fullName evidence="2">Uncharacterized protein</fullName>
    </submittedName>
</protein>
<dbReference type="AlphaFoldDB" id="A0AA35VRV4"/>
<dbReference type="Proteomes" id="UP001177003">
    <property type="component" value="Chromosome 1"/>
</dbReference>
<accession>A0AA35VRV4</accession>
<evidence type="ECO:0000313" key="3">
    <source>
        <dbReference type="Proteomes" id="UP001177003"/>
    </source>
</evidence>
<gene>
    <name evidence="2" type="ORF">LSALG_LOCUS8670</name>
</gene>
<name>A0AA35VRV4_LACSI</name>
<evidence type="ECO:0000313" key="2">
    <source>
        <dbReference type="EMBL" id="CAI9268237.1"/>
    </source>
</evidence>
<reference evidence="2" key="1">
    <citation type="submission" date="2023-04" db="EMBL/GenBank/DDBJ databases">
        <authorList>
            <person name="Vijverberg K."/>
            <person name="Xiong W."/>
            <person name="Schranz E."/>
        </authorList>
    </citation>
    <scope>NUCLEOTIDE SEQUENCE</scope>
</reference>